<reference evidence="2 3" key="1">
    <citation type="submission" date="2019-03" db="EMBL/GenBank/DDBJ databases">
        <title>Genomic Encyclopedia of Type Strains, Phase IV (KMG-IV): sequencing the most valuable type-strain genomes for metagenomic binning, comparative biology and taxonomic classification.</title>
        <authorList>
            <person name="Goeker M."/>
        </authorList>
    </citation>
    <scope>NUCLEOTIDE SEQUENCE [LARGE SCALE GENOMIC DNA]</scope>
    <source>
        <strain evidence="2 3">DSM 16380</strain>
    </source>
</reference>
<gene>
    <name evidence="2" type="ORF">EV693_101118</name>
</gene>
<organism evidence="2 3">
    <name type="scientific">Nicoletella semolina</name>
    <dbReference type="NCBI Taxonomy" id="271160"/>
    <lineage>
        <taxon>Bacteria</taxon>
        <taxon>Pseudomonadati</taxon>
        <taxon>Pseudomonadota</taxon>
        <taxon>Gammaproteobacteria</taxon>
        <taxon>Pasteurellales</taxon>
        <taxon>Pasteurellaceae</taxon>
        <taxon>Nicoletella</taxon>
    </lineage>
</organism>
<dbReference type="PANTHER" id="PTHR34980">
    <property type="entry name" value="INNER MEMBRANE PROTEIN-RELATED-RELATED"/>
    <property type="match status" value="1"/>
</dbReference>
<feature type="transmembrane region" description="Helical" evidence="1">
    <location>
        <begin position="119"/>
        <end position="141"/>
    </location>
</feature>
<feature type="transmembrane region" description="Helical" evidence="1">
    <location>
        <begin position="53"/>
        <end position="75"/>
    </location>
</feature>
<evidence type="ECO:0000313" key="2">
    <source>
        <dbReference type="EMBL" id="TCP18852.1"/>
    </source>
</evidence>
<dbReference type="EMBL" id="SLXJ01000001">
    <property type="protein sequence ID" value="TCP18852.1"/>
    <property type="molecule type" value="Genomic_DNA"/>
</dbReference>
<keyword evidence="3" id="KW-1185">Reference proteome</keyword>
<feature type="transmembrane region" description="Helical" evidence="1">
    <location>
        <begin position="87"/>
        <end position="107"/>
    </location>
</feature>
<feature type="transmembrane region" description="Helical" evidence="1">
    <location>
        <begin position="23"/>
        <end position="47"/>
    </location>
</feature>
<dbReference type="AlphaFoldDB" id="A0A4R2NCT9"/>
<dbReference type="Pfam" id="PF05656">
    <property type="entry name" value="DUF805"/>
    <property type="match status" value="1"/>
</dbReference>
<dbReference type="OrthoDB" id="9812349at2"/>
<dbReference type="Proteomes" id="UP000295537">
    <property type="component" value="Unassembled WGS sequence"/>
</dbReference>
<dbReference type="RefSeq" id="WP_132500459.1">
    <property type="nucleotide sequence ID" value="NZ_LVXA01000001.1"/>
</dbReference>
<name>A0A4R2NCT9_9PAST</name>
<evidence type="ECO:0000313" key="3">
    <source>
        <dbReference type="Proteomes" id="UP000295537"/>
    </source>
</evidence>
<dbReference type="PANTHER" id="PTHR34980:SF2">
    <property type="entry name" value="INNER MEMBRANE PROTEIN YHAH-RELATED"/>
    <property type="match status" value="1"/>
</dbReference>
<accession>A0A4R2NCT9</accession>
<sequence>MNWFILGLKRSFDFKGRSRRREFGWFILISFLITLMFRVLSNLIGFFDLPALKGLLVVISFTYSLIFFIATVSVITRRLHDLGYSGWLQAAFLVMYFVLFLATIFALDQEMGGIQIGEYLLYGLFIFFNIAILIIFLVLTFKDGQRFANKYGEDPKAMTATQAQVVVV</sequence>
<keyword evidence="1" id="KW-1133">Transmembrane helix</keyword>
<protein>
    <submittedName>
        <fullName evidence="2">Uncharacterized membrane protein YhaH (DUF805 family)</fullName>
    </submittedName>
</protein>
<dbReference type="InterPro" id="IPR008523">
    <property type="entry name" value="DUF805"/>
</dbReference>
<comment type="caution">
    <text evidence="2">The sequence shown here is derived from an EMBL/GenBank/DDBJ whole genome shotgun (WGS) entry which is preliminary data.</text>
</comment>
<dbReference type="GO" id="GO:0005886">
    <property type="term" value="C:plasma membrane"/>
    <property type="evidence" value="ECO:0007669"/>
    <property type="project" value="TreeGrafter"/>
</dbReference>
<proteinExistence type="predicted"/>
<keyword evidence="1" id="KW-0472">Membrane</keyword>
<keyword evidence="1" id="KW-0812">Transmembrane</keyword>
<evidence type="ECO:0000256" key="1">
    <source>
        <dbReference type="SAM" id="Phobius"/>
    </source>
</evidence>